<comment type="caution">
    <text evidence="2">The sequence shown here is derived from an EMBL/GenBank/DDBJ whole genome shotgun (WGS) entry which is preliminary data.</text>
</comment>
<dbReference type="AlphaFoldDB" id="A0A397UYQ9"/>
<evidence type="ECO:0000313" key="3">
    <source>
        <dbReference type="Proteomes" id="UP000266673"/>
    </source>
</evidence>
<dbReference type="SMART" id="SM00367">
    <property type="entry name" value="LRR_CC"/>
    <property type="match status" value="8"/>
</dbReference>
<sequence>MPSEIKENEIDASDEVTHLEFVGDRASASSENIALLEKFLESACKKQKTSHSSSLRSLKITDYPKLSDNKILSILRSYPNITSLNFEQSRSFTDASLIEIARSYPNLESLNVCGNQDITGHSIYKIAQSCQKLRNLDIGFCGNINDDFVYKIVKACKLELLCIGGLKRYKPISDRTISAIVCSCPNLYHLSLKGCHNITDNSVNKLLQRIHNLKFLELDQCRFITDSSICNIANSCPKLEHLDIGTCNASDASICNIVRSCKKLKYLDIRCCRLVTDKVIDEIVQYCSNLEFLSVVGTNITKDALSKLNPKIMIKRDSTLEMDPEKELNDLRTSLVYLVQDLWSTYANLEDIVQYCEDKIKDEHYQNLIIELERDMRGTAERLGLMVRMYGLKEKINYQPTNPEYNTNYVITEFVPRDIKYRGRESLSSHMKFQTPRSEFHQRLSKNEFFP</sequence>
<dbReference type="Proteomes" id="UP000266673">
    <property type="component" value="Unassembled WGS sequence"/>
</dbReference>
<dbReference type="EMBL" id="QKWP01000757">
    <property type="protein sequence ID" value="RIB15285.1"/>
    <property type="molecule type" value="Genomic_DNA"/>
</dbReference>
<evidence type="ECO:0000313" key="2">
    <source>
        <dbReference type="EMBL" id="RIB15285.1"/>
    </source>
</evidence>
<keyword evidence="3" id="KW-1185">Reference proteome</keyword>
<dbReference type="GO" id="GO:0031146">
    <property type="term" value="P:SCF-dependent proteasomal ubiquitin-dependent protein catabolic process"/>
    <property type="evidence" value="ECO:0007669"/>
    <property type="project" value="TreeGrafter"/>
</dbReference>
<feature type="domain" description="F-box/LRR-repeat protein 15-like leucin rich repeat" evidence="1">
    <location>
        <begin position="52"/>
        <end position="254"/>
    </location>
</feature>
<reference evidence="2 3" key="1">
    <citation type="submission" date="2018-06" db="EMBL/GenBank/DDBJ databases">
        <title>Comparative genomics reveals the genomic features of Rhizophagus irregularis, R. cerebriforme, R. diaphanum and Gigaspora rosea, and their symbiotic lifestyle signature.</title>
        <authorList>
            <person name="Morin E."/>
            <person name="San Clemente H."/>
            <person name="Chen E.C.H."/>
            <person name="De La Providencia I."/>
            <person name="Hainaut M."/>
            <person name="Kuo A."/>
            <person name="Kohler A."/>
            <person name="Murat C."/>
            <person name="Tang N."/>
            <person name="Roy S."/>
            <person name="Loubradou J."/>
            <person name="Henrissat B."/>
            <person name="Grigoriev I.V."/>
            <person name="Corradi N."/>
            <person name="Roux C."/>
            <person name="Martin F.M."/>
        </authorList>
    </citation>
    <scope>NUCLEOTIDE SEQUENCE [LARGE SCALE GENOMIC DNA]</scope>
    <source>
        <strain evidence="2 3">DAOM 194757</strain>
    </source>
</reference>
<evidence type="ECO:0000259" key="1">
    <source>
        <dbReference type="Pfam" id="PF25372"/>
    </source>
</evidence>
<dbReference type="InterPro" id="IPR057207">
    <property type="entry name" value="FBXL15_LRR"/>
</dbReference>
<gene>
    <name evidence="2" type="ORF">C2G38_2039500</name>
</gene>
<dbReference type="Pfam" id="PF25372">
    <property type="entry name" value="DUF7885"/>
    <property type="match status" value="1"/>
</dbReference>
<dbReference type="InterPro" id="IPR032675">
    <property type="entry name" value="LRR_dom_sf"/>
</dbReference>
<dbReference type="OrthoDB" id="550575at2759"/>
<proteinExistence type="predicted"/>
<dbReference type="GO" id="GO:0019005">
    <property type="term" value="C:SCF ubiquitin ligase complex"/>
    <property type="evidence" value="ECO:0007669"/>
    <property type="project" value="TreeGrafter"/>
</dbReference>
<accession>A0A397UYQ9</accession>
<name>A0A397UYQ9_9GLOM</name>
<dbReference type="PANTHER" id="PTHR13318">
    <property type="entry name" value="PARTNER OF PAIRED, ISOFORM B-RELATED"/>
    <property type="match status" value="1"/>
</dbReference>
<protein>
    <recommendedName>
        <fullName evidence="1">F-box/LRR-repeat protein 15-like leucin rich repeat domain-containing protein</fullName>
    </recommendedName>
</protein>
<dbReference type="InterPro" id="IPR006553">
    <property type="entry name" value="Leu-rich_rpt_Cys-con_subtyp"/>
</dbReference>
<dbReference type="SUPFAM" id="SSF52047">
    <property type="entry name" value="RNI-like"/>
    <property type="match status" value="1"/>
</dbReference>
<organism evidence="2 3">
    <name type="scientific">Gigaspora rosea</name>
    <dbReference type="NCBI Taxonomy" id="44941"/>
    <lineage>
        <taxon>Eukaryota</taxon>
        <taxon>Fungi</taxon>
        <taxon>Fungi incertae sedis</taxon>
        <taxon>Mucoromycota</taxon>
        <taxon>Glomeromycotina</taxon>
        <taxon>Glomeromycetes</taxon>
        <taxon>Diversisporales</taxon>
        <taxon>Gigasporaceae</taxon>
        <taxon>Gigaspora</taxon>
    </lineage>
</organism>
<dbReference type="STRING" id="44941.A0A397UYQ9"/>
<dbReference type="Gene3D" id="3.80.10.10">
    <property type="entry name" value="Ribonuclease Inhibitor"/>
    <property type="match status" value="1"/>
</dbReference>